<accession>F4WXD7</accession>
<evidence type="ECO:0000313" key="2">
    <source>
        <dbReference type="EMBL" id="EGI61103.1"/>
    </source>
</evidence>
<sequence>MIPTDLSDVVSRKRWDPTNPNDAQQSTSTADMKNKESRESFDLAEKPRRHRARDSARINPLLAASGRVASPPTIRSPRCNCVSVLIWLGNRWAIRGEPSEPANPGLQDHTKTATTIGVGGPPVNFHEDRGVR</sequence>
<reference evidence="2" key="1">
    <citation type="submission" date="2011-02" db="EMBL/GenBank/DDBJ databases">
        <title>The genome of the leaf-cutting ant Acromyrmex echinatior suggests key adaptations to social evolution and fungus farming.</title>
        <authorList>
            <person name="Nygaard S."/>
            <person name="Zhang G."/>
        </authorList>
    </citation>
    <scope>NUCLEOTIDE SEQUENCE</scope>
</reference>
<keyword evidence="3" id="KW-1185">Reference proteome</keyword>
<dbReference type="EMBL" id="GL888424">
    <property type="protein sequence ID" value="EGI61103.1"/>
    <property type="molecule type" value="Genomic_DNA"/>
</dbReference>
<dbReference type="AlphaFoldDB" id="F4WXD7"/>
<feature type="compositionally biased region" description="Polar residues" evidence="1">
    <location>
        <begin position="18"/>
        <end position="31"/>
    </location>
</feature>
<name>F4WXD7_ACREC</name>
<feature type="region of interest" description="Disordered" evidence="1">
    <location>
        <begin position="98"/>
        <end position="132"/>
    </location>
</feature>
<feature type="region of interest" description="Disordered" evidence="1">
    <location>
        <begin position="1"/>
        <end position="59"/>
    </location>
</feature>
<dbReference type="InParanoid" id="F4WXD7"/>
<proteinExistence type="predicted"/>
<evidence type="ECO:0000256" key="1">
    <source>
        <dbReference type="SAM" id="MobiDB-lite"/>
    </source>
</evidence>
<dbReference type="Proteomes" id="UP000007755">
    <property type="component" value="Unassembled WGS sequence"/>
</dbReference>
<gene>
    <name evidence="2" type="ORF">G5I_10621</name>
</gene>
<evidence type="ECO:0000313" key="3">
    <source>
        <dbReference type="Proteomes" id="UP000007755"/>
    </source>
</evidence>
<feature type="compositionally biased region" description="Basic and acidic residues" evidence="1">
    <location>
        <begin position="32"/>
        <end position="46"/>
    </location>
</feature>
<organism evidence="3">
    <name type="scientific">Acromyrmex echinatior</name>
    <name type="common">Panamanian leafcutter ant</name>
    <name type="synonym">Acromyrmex octospinosus echinatior</name>
    <dbReference type="NCBI Taxonomy" id="103372"/>
    <lineage>
        <taxon>Eukaryota</taxon>
        <taxon>Metazoa</taxon>
        <taxon>Ecdysozoa</taxon>
        <taxon>Arthropoda</taxon>
        <taxon>Hexapoda</taxon>
        <taxon>Insecta</taxon>
        <taxon>Pterygota</taxon>
        <taxon>Neoptera</taxon>
        <taxon>Endopterygota</taxon>
        <taxon>Hymenoptera</taxon>
        <taxon>Apocrita</taxon>
        <taxon>Aculeata</taxon>
        <taxon>Formicoidea</taxon>
        <taxon>Formicidae</taxon>
        <taxon>Myrmicinae</taxon>
        <taxon>Acromyrmex</taxon>
    </lineage>
</organism>
<protein>
    <submittedName>
        <fullName evidence="2">Uncharacterized protein</fullName>
    </submittedName>
</protein>